<dbReference type="GO" id="GO:0019154">
    <property type="term" value="F:glycolate dehydrogenase activity"/>
    <property type="evidence" value="ECO:0007669"/>
    <property type="project" value="UniProtKB-EC"/>
</dbReference>
<dbReference type="InterPro" id="IPR006094">
    <property type="entry name" value="Oxid_FAD_bind_N"/>
</dbReference>
<dbReference type="AlphaFoldDB" id="A0A6J4RNA7"/>
<dbReference type="InterPro" id="IPR016166">
    <property type="entry name" value="FAD-bd_PCMH"/>
</dbReference>
<gene>
    <name evidence="2" type="ORF">AVDCRST_MAG65-1196</name>
</gene>
<dbReference type="Pfam" id="PF01565">
    <property type="entry name" value="FAD_binding_4"/>
    <property type="match status" value="1"/>
</dbReference>
<organism evidence="2">
    <name type="scientific">uncultured Solirubrobacteraceae bacterium</name>
    <dbReference type="NCBI Taxonomy" id="1162706"/>
    <lineage>
        <taxon>Bacteria</taxon>
        <taxon>Bacillati</taxon>
        <taxon>Actinomycetota</taxon>
        <taxon>Thermoleophilia</taxon>
        <taxon>Solirubrobacterales</taxon>
        <taxon>Solirubrobacteraceae</taxon>
        <taxon>environmental samples</taxon>
    </lineage>
</organism>
<dbReference type="InterPro" id="IPR036318">
    <property type="entry name" value="FAD-bd_PCMH-like_sf"/>
</dbReference>
<dbReference type="EC" id="1.1.99.14" evidence="2"/>
<dbReference type="SUPFAM" id="SSF56176">
    <property type="entry name" value="FAD-binding/transporter-associated domain-like"/>
    <property type="match status" value="1"/>
</dbReference>
<feature type="domain" description="FAD-binding PCMH-type" evidence="1">
    <location>
        <begin position="1"/>
        <end position="170"/>
    </location>
</feature>
<proteinExistence type="predicted"/>
<sequence>MSVATDLIEELQQAVRQGPKVLAHGGGTKPALSAAPEGAAGLDVSRLSGIVDYDPSELTFTALAGTPVAEVDRALGEHGQYLPFDPPLADAGATLGGVVAAGTSGPNAFRYGGVRDFIIGVQFVDGTGRLITGGGKVVKNAAGFDLPKLMVGSMGRLGVLVRVSFKVFPRPAATLTVRADMGSTEAALAAMAQLGRGPIDLDALDLEPPGTLVARVGGAPEILDARALRLKAALGATAQQLRGEEDAAYWRSAAEFGWLPAGSTLVKVGLTPRRIPGLEVLLETHGARARHSLGGNVAWVAWPAGLSLDALDAGLRDLELAGMVLQGPPGGPLLLGRLGGGAFATRVRAAIDPDSRFLES</sequence>
<dbReference type="EMBL" id="CADCVL010000199">
    <property type="protein sequence ID" value="CAA9477006.1"/>
    <property type="molecule type" value="Genomic_DNA"/>
</dbReference>
<accession>A0A6J4RNA7</accession>
<evidence type="ECO:0000259" key="1">
    <source>
        <dbReference type="PROSITE" id="PS51387"/>
    </source>
</evidence>
<dbReference type="InterPro" id="IPR016169">
    <property type="entry name" value="FAD-bd_PCMH_sub2"/>
</dbReference>
<keyword evidence="2" id="KW-0560">Oxidoreductase</keyword>
<reference evidence="2" key="1">
    <citation type="submission" date="2020-02" db="EMBL/GenBank/DDBJ databases">
        <authorList>
            <person name="Meier V. D."/>
        </authorList>
    </citation>
    <scope>NUCLEOTIDE SEQUENCE</scope>
    <source>
        <strain evidence="2">AVDCRST_MAG65</strain>
    </source>
</reference>
<dbReference type="PROSITE" id="PS51387">
    <property type="entry name" value="FAD_PCMH"/>
    <property type="match status" value="1"/>
</dbReference>
<dbReference type="PANTHER" id="PTHR11748:SF103">
    <property type="entry name" value="GLYCOLATE OXIDASE SUBUNIT GLCE"/>
    <property type="match status" value="1"/>
</dbReference>
<protein>
    <submittedName>
        <fullName evidence="2">Glycolate dehydrogenase, FAD-binding subunit GlcE</fullName>
        <ecNumber evidence="2">1.1.99.14</ecNumber>
    </submittedName>
</protein>
<dbReference type="Gene3D" id="3.30.465.10">
    <property type="match status" value="1"/>
</dbReference>
<name>A0A6J4RNA7_9ACTN</name>
<dbReference type="GO" id="GO:0071949">
    <property type="term" value="F:FAD binding"/>
    <property type="evidence" value="ECO:0007669"/>
    <property type="project" value="InterPro"/>
</dbReference>
<dbReference type="PANTHER" id="PTHR11748">
    <property type="entry name" value="D-LACTATE DEHYDROGENASE"/>
    <property type="match status" value="1"/>
</dbReference>
<evidence type="ECO:0000313" key="2">
    <source>
        <dbReference type="EMBL" id="CAA9477006.1"/>
    </source>
</evidence>